<dbReference type="RefSeq" id="WP_016249639.1">
    <property type="nucleotide sequence ID" value="NZ_CP019897.1"/>
</dbReference>
<accession>A0A1S6L4K9</accession>
<dbReference type="AlphaFoldDB" id="A0A1S6L4K9"/>
<gene>
    <name evidence="1" type="ORF">AW53_25080</name>
</gene>
<name>A0A1S6L4K9_SALAN</name>
<proteinExistence type="predicted"/>
<protein>
    <recommendedName>
        <fullName evidence="2">Abi family protein</fullName>
    </recommendedName>
</protein>
<evidence type="ECO:0000313" key="1">
    <source>
        <dbReference type="EMBL" id="AQT30195.1"/>
    </source>
</evidence>
<dbReference type="EMBL" id="CP019897">
    <property type="protein sequence ID" value="AQT30195.1"/>
    <property type="molecule type" value="Genomic_DNA"/>
</dbReference>
<geneLocation type="plasmid" evidence="1">
    <name>pSAN2-1677</name>
</geneLocation>
<sequence length="250" mass="28915">MDTTSLISSISVPRLSFYETFLGCATDQEKVGAYVAYQDLSGDFFCLVQMIEVALRNAINNTIKANHGPAWYDSIPQTKKSQDLVLNAKQKALDECGVRYTDDDVICRLTFGFWVYMLDAPYRDTQRPCYIWTPENKAKTFPHAKNPLGGGDMKVKALFDEFHKVLLFRNRLFHHEPIWKKHHCKSHSQAINNMLKEFNFLMNALSIVSNEKKELIEFIGHDRRFYERCTIEYVMGIIGRIKCRELKVAG</sequence>
<evidence type="ECO:0008006" key="2">
    <source>
        <dbReference type="Google" id="ProtNLM"/>
    </source>
</evidence>
<keyword evidence="1" id="KW-0614">Plasmid</keyword>
<reference evidence="1" key="1">
    <citation type="submission" date="2017-02" db="EMBL/GenBank/DDBJ databases">
        <title>Comparative Genomic Analysis of Salmonella Anatum and Typhimurium Isolated from Humans and Cattle.</title>
        <authorList>
            <person name="Nguyen S.V."/>
            <person name="Harhay D.M."/>
            <person name="Bono J.L."/>
            <person name="Smith T.P.L."/>
            <person name="Fields P.I."/>
            <person name="Dinsmore B.A."/>
            <person name="Santovenia M."/>
            <person name="Kelley C.M."/>
            <person name="Wang R."/>
            <person name="Bosilevac J.M."/>
            <person name="Harhay G.P."/>
        </authorList>
    </citation>
    <scope>NUCLEOTIDE SEQUENCE</scope>
    <source>
        <strain evidence="1">USDA-ARS-USMARC-1677</strain>
        <plasmid evidence="1">pSAN2-1677</plasmid>
    </source>
</reference>
<organism evidence="1">
    <name type="scientific">Salmonella enterica subsp. enterica serovar Anatum str. USDA-ARS-USMARC-1677</name>
    <dbReference type="NCBI Taxonomy" id="1454588"/>
    <lineage>
        <taxon>Bacteria</taxon>
        <taxon>Pseudomonadati</taxon>
        <taxon>Pseudomonadota</taxon>
        <taxon>Gammaproteobacteria</taxon>
        <taxon>Enterobacterales</taxon>
        <taxon>Enterobacteriaceae</taxon>
        <taxon>Salmonella</taxon>
    </lineage>
</organism>